<dbReference type="PROSITE" id="PS51257">
    <property type="entry name" value="PROKAR_LIPOPROTEIN"/>
    <property type="match status" value="1"/>
</dbReference>
<dbReference type="Pfam" id="PF18979">
    <property type="entry name" value="DUF5715"/>
    <property type="match status" value="1"/>
</dbReference>
<evidence type="ECO:0000313" key="2">
    <source>
        <dbReference type="Proteomes" id="UP000306630"/>
    </source>
</evidence>
<dbReference type="AlphaFoldDB" id="A0A4S2G086"/>
<dbReference type="Proteomes" id="UP000306630">
    <property type="component" value="Unassembled WGS sequence"/>
</dbReference>
<proteinExistence type="predicted"/>
<protein>
    <submittedName>
        <fullName evidence="1">Uncharacterized protein</fullName>
    </submittedName>
</protein>
<gene>
    <name evidence="1" type="ORF">E5333_04360</name>
</gene>
<sequence length="265" mass="29656">MITRYISLVFSAVAVWAAVIAGITPVLYGCSSGSSEAEAAVNDTVYVVVKEKPVGRNPYDRHLDSMPDDECVKMKINPVGGTLGRVFNDSNYIHLDEAERIGIKPIESIADVWRLKRPVCHIRSCREYGVDSLTHSLPYLVPEAAALLREIGERFNDSLQARGGGSYRLKVTSVLRTKHGIKKLRRSNRNAVEASAHQYGTTFDISYTKFLCDSVTVNRTQEDLKNLLGEVLKAIRDEGKCYVKYERKQGCFHITARDIRKEGES</sequence>
<dbReference type="EMBL" id="SRYD01000013">
    <property type="protein sequence ID" value="TGY75221.1"/>
    <property type="molecule type" value="Genomic_DNA"/>
</dbReference>
<reference evidence="1 2" key="1">
    <citation type="submission" date="2019-04" db="EMBL/GenBank/DDBJ databases">
        <title>Microbes associate with the intestines of laboratory mice.</title>
        <authorList>
            <person name="Navarre W."/>
            <person name="Wong E."/>
            <person name="Huang K."/>
            <person name="Tropini C."/>
            <person name="Ng K."/>
            <person name="Yu B."/>
        </authorList>
    </citation>
    <scope>NUCLEOTIDE SEQUENCE [LARGE SCALE GENOMIC DNA]</scope>
    <source>
        <strain evidence="1 2">NM06_A21</strain>
    </source>
</reference>
<comment type="caution">
    <text evidence="1">The sequence shown here is derived from an EMBL/GenBank/DDBJ whole genome shotgun (WGS) entry which is preliminary data.</text>
</comment>
<accession>A0A4S2G086</accession>
<dbReference type="InterPro" id="IPR043769">
    <property type="entry name" value="DUF5715"/>
</dbReference>
<evidence type="ECO:0000313" key="1">
    <source>
        <dbReference type="EMBL" id="TGY75221.1"/>
    </source>
</evidence>
<organism evidence="1 2">
    <name type="scientific">Muribaculum intestinale</name>
    <dbReference type="NCBI Taxonomy" id="1796646"/>
    <lineage>
        <taxon>Bacteria</taxon>
        <taxon>Pseudomonadati</taxon>
        <taxon>Bacteroidota</taxon>
        <taxon>Bacteroidia</taxon>
        <taxon>Bacteroidales</taxon>
        <taxon>Muribaculaceae</taxon>
        <taxon>Muribaculum</taxon>
    </lineage>
</organism>
<name>A0A4S2G086_9BACT</name>
<dbReference type="RefSeq" id="WP_135957289.1">
    <property type="nucleotide sequence ID" value="NZ_CAOKXS010000010.1"/>
</dbReference>